<dbReference type="FunFam" id="3.40.640.10:FF:000033">
    <property type="entry name" value="Aspartate aminotransferase"/>
    <property type="match status" value="1"/>
</dbReference>
<geneLocation type="plasmid" evidence="8 9">
    <name>EAL2_808p</name>
</geneLocation>
<dbReference type="Gene3D" id="3.90.1150.10">
    <property type="entry name" value="Aspartate Aminotransferase, domain 1"/>
    <property type="match status" value="1"/>
</dbReference>
<dbReference type="GO" id="GO:0006520">
    <property type="term" value="P:amino acid metabolic process"/>
    <property type="evidence" value="ECO:0007669"/>
    <property type="project" value="InterPro"/>
</dbReference>
<dbReference type="SUPFAM" id="SSF53383">
    <property type="entry name" value="PLP-dependent transferases"/>
    <property type="match status" value="1"/>
</dbReference>
<dbReference type="EC" id="2.6.1.-" evidence="6"/>
<dbReference type="PROSITE" id="PS00105">
    <property type="entry name" value="AA_TRANSFER_CLASS_1"/>
    <property type="match status" value="1"/>
</dbReference>
<dbReference type="CDD" id="cd00609">
    <property type="entry name" value="AAT_like"/>
    <property type="match status" value="1"/>
</dbReference>
<keyword evidence="3 6" id="KW-0032">Aminotransferase</keyword>
<dbReference type="InterPro" id="IPR015421">
    <property type="entry name" value="PyrdxlP-dep_Trfase_major"/>
</dbReference>
<evidence type="ECO:0000256" key="5">
    <source>
        <dbReference type="ARBA" id="ARBA00022898"/>
    </source>
</evidence>
<dbReference type="KEGG" id="eac:EAL2_808p06950"/>
<keyword evidence="5" id="KW-0663">Pyridoxal phosphate</keyword>
<proteinExistence type="inferred from homology"/>
<evidence type="ECO:0000313" key="8">
    <source>
        <dbReference type="EMBL" id="AHM58198.1"/>
    </source>
</evidence>
<comment type="similarity">
    <text evidence="2 6">Belongs to the class-I pyridoxal-phosphate-dependent aminotransferase family.</text>
</comment>
<dbReference type="InterPro" id="IPR015422">
    <property type="entry name" value="PyrdxlP-dep_Trfase_small"/>
</dbReference>
<comment type="cofactor">
    <cofactor evidence="1 6">
        <name>pyridoxal 5'-phosphate</name>
        <dbReference type="ChEBI" id="CHEBI:597326"/>
    </cofactor>
</comment>
<dbReference type="InterPro" id="IPR015424">
    <property type="entry name" value="PyrdxlP-dep_Trfase"/>
</dbReference>
<feature type="domain" description="Aminotransferase class I/classII large" evidence="7">
    <location>
        <begin position="33"/>
        <end position="390"/>
    </location>
</feature>
<organism evidence="8 9">
    <name type="scientific">Peptoclostridium acidaminophilum DSM 3953</name>
    <dbReference type="NCBI Taxonomy" id="1286171"/>
    <lineage>
        <taxon>Bacteria</taxon>
        <taxon>Bacillati</taxon>
        <taxon>Bacillota</taxon>
        <taxon>Clostridia</taxon>
        <taxon>Peptostreptococcales</taxon>
        <taxon>Peptoclostridiaceae</taxon>
        <taxon>Peptoclostridium</taxon>
    </lineage>
</organism>
<dbReference type="PATRIC" id="fig|1286171.3.peg.2877"/>
<sequence>MNKKLSVKNMSIAPSVTLAITAKAKSMKASGEDVISFGAGEPDFRTPENIRNAAISVIESGSLGYTAASGLPELKDAICEKLKNDNNLTYSPNNIVVSCGAKHSLSNALQAICNPGDEVIVPLPYWVSYPELVKMADAVPVFVEAVEENGFKYSMEDLKSAINERTKAIILNSPSNPTGAVYTKDELQEIADIAAEKNIYVISDEIYEKLIYEGEHISIASLGEKIKDLTIVVNGVSKCYAMTGWRIGYTAANAQITGVMANIQSHATSNPNTIAQYASLEALRGEQDTLGDMIKAFDERRNFMADRINCIDGISCTKPAGAFYVMMNIRNLMGREIGGVKIENSMDFANYLLDSAKVAVVPGIGFGTEGYVRLSYATSLENIREGLERIENAINA</sequence>
<reference evidence="8 9" key="1">
    <citation type="journal article" date="2014" name="Genome Announc.">
        <title>Complete Genome Sequence of Amino Acid-Utilizing Eubacterium acidaminophilum al-2 (DSM 3953).</title>
        <authorList>
            <person name="Poehlein A."/>
            <person name="Andreesen J.R."/>
            <person name="Daniel R."/>
        </authorList>
    </citation>
    <scope>NUCLEOTIDE SEQUENCE [LARGE SCALE GENOMIC DNA]</scope>
    <source>
        <strain evidence="8 9">DSM 3953</strain>
        <plasmid evidence="9">Plasmid EAL2_808p</plasmid>
    </source>
</reference>
<evidence type="ECO:0000256" key="1">
    <source>
        <dbReference type="ARBA" id="ARBA00001933"/>
    </source>
</evidence>
<evidence type="ECO:0000256" key="3">
    <source>
        <dbReference type="ARBA" id="ARBA00022576"/>
    </source>
</evidence>
<evidence type="ECO:0000256" key="4">
    <source>
        <dbReference type="ARBA" id="ARBA00022679"/>
    </source>
</evidence>
<dbReference type="Gene3D" id="3.40.640.10">
    <property type="entry name" value="Type I PLP-dependent aspartate aminotransferase-like (Major domain)"/>
    <property type="match status" value="1"/>
</dbReference>
<dbReference type="GO" id="GO:0008483">
    <property type="term" value="F:transaminase activity"/>
    <property type="evidence" value="ECO:0007669"/>
    <property type="project" value="UniProtKB-KW"/>
</dbReference>
<evidence type="ECO:0000256" key="2">
    <source>
        <dbReference type="ARBA" id="ARBA00007441"/>
    </source>
</evidence>
<dbReference type="RefSeq" id="WP_025437032.1">
    <property type="nucleotide sequence ID" value="NZ_CP007453.1"/>
</dbReference>
<dbReference type="AlphaFoldDB" id="W8TKE1"/>
<evidence type="ECO:0000313" key="9">
    <source>
        <dbReference type="Proteomes" id="UP000019591"/>
    </source>
</evidence>
<dbReference type="PANTHER" id="PTHR46383">
    <property type="entry name" value="ASPARTATE AMINOTRANSFERASE"/>
    <property type="match status" value="1"/>
</dbReference>
<dbReference type="HOGENOM" id="CLU_017584_4_3_9"/>
<name>W8TKE1_PEPAC</name>
<dbReference type="OrthoDB" id="9802328at2"/>
<dbReference type="GO" id="GO:0030170">
    <property type="term" value="F:pyridoxal phosphate binding"/>
    <property type="evidence" value="ECO:0007669"/>
    <property type="project" value="InterPro"/>
</dbReference>
<protein>
    <recommendedName>
        <fullName evidence="6">Aminotransferase</fullName>
        <ecNumber evidence="6">2.6.1.-</ecNumber>
    </recommendedName>
</protein>
<dbReference type="InterPro" id="IPR004839">
    <property type="entry name" value="Aminotransferase_I/II_large"/>
</dbReference>
<dbReference type="InterPro" id="IPR050596">
    <property type="entry name" value="AspAT/PAT-like"/>
</dbReference>
<dbReference type="Proteomes" id="UP000019591">
    <property type="component" value="Plasmid EAL2_808p"/>
</dbReference>
<dbReference type="PANTHER" id="PTHR46383:SF1">
    <property type="entry name" value="ASPARTATE AMINOTRANSFERASE"/>
    <property type="match status" value="1"/>
</dbReference>
<accession>W8TKE1</accession>
<gene>
    <name evidence="8" type="ORF">EAL2_808p06950</name>
</gene>
<dbReference type="Pfam" id="PF00155">
    <property type="entry name" value="Aminotran_1_2"/>
    <property type="match status" value="1"/>
</dbReference>
<dbReference type="InterPro" id="IPR004838">
    <property type="entry name" value="NHTrfase_class1_PyrdxlP-BS"/>
</dbReference>
<keyword evidence="4 6" id="KW-0808">Transferase</keyword>
<evidence type="ECO:0000256" key="6">
    <source>
        <dbReference type="RuleBase" id="RU000481"/>
    </source>
</evidence>
<evidence type="ECO:0000259" key="7">
    <source>
        <dbReference type="Pfam" id="PF00155"/>
    </source>
</evidence>
<keyword evidence="9" id="KW-1185">Reference proteome</keyword>
<dbReference type="eggNOG" id="COG0436">
    <property type="taxonomic scope" value="Bacteria"/>
</dbReference>
<dbReference type="EMBL" id="CP007453">
    <property type="protein sequence ID" value="AHM58198.1"/>
    <property type="molecule type" value="Genomic_DNA"/>
</dbReference>
<keyword evidence="8" id="KW-0614">Plasmid</keyword>